<accession>A0A0F9SLB7</accession>
<gene>
    <name evidence="2" type="ORF">LCGC14_0504420</name>
</gene>
<dbReference type="AlphaFoldDB" id="A0A0F9SLB7"/>
<dbReference type="EMBL" id="LAZR01000598">
    <property type="protein sequence ID" value="KKN63172.1"/>
    <property type="molecule type" value="Genomic_DNA"/>
</dbReference>
<proteinExistence type="predicted"/>
<comment type="caution">
    <text evidence="2">The sequence shown here is derived from an EMBL/GenBank/DDBJ whole genome shotgun (WGS) entry which is preliminary data.</text>
</comment>
<keyword evidence="1" id="KW-1133">Transmembrane helix</keyword>
<protein>
    <submittedName>
        <fullName evidence="2">Uncharacterized protein</fullName>
    </submittedName>
</protein>
<organism evidence="2">
    <name type="scientific">marine sediment metagenome</name>
    <dbReference type="NCBI Taxonomy" id="412755"/>
    <lineage>
        <taxon>unclassified sequences</taxon>
        <taxon>metagenomes</taxon>
        <taxon>ecological metagenomes</taxon>
    </lineage>
</organism>
<reference evidence="2" key="1">
    <citation type="journal article" date="2015" name="Nature">
        <title>Complex archaea that bridge the gap between prokaryotes and eukaryotes.</title>
        <authorList>
            <person name="Spang A."/>
            <person name="Saw J.H."/>
            <person name="Jorgensen S.L."/>
            <person name="Zaremba-Niedzwiedzka K."/>
            <person name="Martijn J."/>
            <person name="Lind A.E."/>
            <person name="van Eijk R."/>
            <person name="Schleper C."/>
            <person name="Guy L."/>
            <person name="Ettema T.J."/>
        </authorList>
    </citation>
    <scope>NUCLEOTIDE SEQUENCE</scope>
</reference>
<keyword evidence="1" id="KW-0472">Membrane</keyword>
<evidence type="ECO:0000256" key="1">
    <source>
        <dbReference type="SAM" id="Phobius"/>
    </source>
</evidence>
<name>A0A0F9SLB7_9ZZZZ</name>
<keyword evidence="1" id="KW-0812">Transmembrane</keyword>
<feature type="transmembrane region" description="Helical" evidence="1">
    <location>
        <begin position="25"/>
        <end position="44"/>
    </location>
</feature>
<sequence>MKDWMVSLWVKAWFNKLVCPVPKKWRWHAVVWTVVAVVVLVVVWP</sequence>
<evidence type="ECO:0000313" key="2">
    <source>
        <dbReference type="EMBL" id="KKN63172.1"/>
    </source>
</evidence>